<evidence type="ECO:0000313" key="1">
    <source>
        <dbReference type="EMBL" id="GBC99953.1"/>
    </source>
</evidence>
<organism evidence="1 2">
    <name type="scientific">Candidatus Fervidibacter japonicus</name>
    <dbReference type="NCBI Taxonomy" id="2035412"/>
    <lineage>
        <taxon>Bacteria</taxon>
        <taxon>Candidatus Fervidibacterota</taxon>
        <taxon>Candidatus Fervidibacter</taxon>
    </lineage>
</organism>
<proteinExistence type="predicted"/>
<dbReference type="AlphaFoldDB" id="A0A2H5XFJ1"/>
<protein>
    <submittedName>
        <fullName evidence="1">Uncharacterized protein</fullName>
    </submittedName>
</protein>
<comment type="caution">
    <text evidence="1">The sequence shown here is derived from an EMBL/GenBank/DDBJ whole genome shotgun (WGS) entry which is preliminary data.</text>
</comment>
<dbReference type="Proteomes" id="UP000236173">
    <property type="component" value="Unassembled WGS sequence"/>
</dbReference>
<evidence type="ECO:0000313" key="2">
    <source>
        <dbReference type="Proteomes" id="UP000236173"/>
    </source>
</evidence>
<accession>A0A2H5XFJ1</accession>
<gene>
    <name evidence="1" type="ORF">HRbin17_02486</name>
</gene>
<dbReference type="EMBL" id="BEHT01000044">
    <property type="protein sequence ID" value="GBC99953.1"/>
    <property type="molecule type" value="Genomic_DNA"/>
</dbReference>
<reference evidence="2" key="1">
    <citation type="submission" date="2017-09" db="EMBL/GenBank/DDBJ databases">
        <title>Metaegenomics of thermophilic ammonia-oxidizing enrichment culture.</title>
        <authorList>
            <person name="Kato S."/>
            <person name="Suzuki K."/>
        </authorList>
    </citation>
    <scope>NUCLEOTIDE SEQUENCE [LARGE SCALE GENOMIC DNA]</scope>
</reference>
<sequence>MTWDELRTLARDELGEALFTRPDETLAFVLRSWQTIYPDRFESPLRLSEADSAPPDFVALTQQFLWQVLDEEAETAAVRLWLTLAEWLAGWQVSQQSGGGCCVE</sequence>
<name>A0A2H5XFJ1_9BACT</name>